<dbReference type="KEGG" id="buz:AYM40_21140"/>
<evidence type="ECO:0000313" key="2">
    <source>
        <dbReference type="Proteomes" id="UP000076852"/>
    </source>
</evidence>
<gene>
    <name evidence="1" type="ORF">AYM40_21140</name>
</gene>
<dbReference type="Proteomes" id="UP000076852">
    <property type="component" value="Chromosome 2"/>
</dbReference>
<organism evidence="1 2">
    <name type="scientific">Paraburkholderia phytofirmans OLGA172</name>
    <dbReference type="NCBI Taxonomy" id="1417228"/>
    <lineage>
        <taxon>Bacteria</taxon>
        <taxon>Pseudomonadati</taxon>
        <taxon>Pseudomonadota</taxon>
        <taxon>Betaproteobacteria</taxon>
        <taxon>Burkholderiales</taxon>
        <taxon>Burkholderiaceae</taxon>
        <taxon>Paraburkholderia</taxon>
    </lineage>
</organism>
<protein>
    <submittedName>
        <fullName evidence="1">Transposase</fullName>
    </submittedName>
</protein>
<proteinExistence type="predicted"/>
<dbReference type="AlphaFoldDB" id="A0A160FW40"/>
<accession>A0A160FW40</accession>
<dbReference type="EMBL" id="CP014579">
    <property type="protein sequence ID" value="ANB77402.1"/>
    <property type="molecule type" value="Genomic_DNA"/>
</dbReference>
<name>A0A160FW40_9BURK</name>
<sequence>MTLSLHVRLSNGVEFDLGKASIDELTTVVQMLGRLPCSGST</sequence>
<keyword evidence="2" id="KW-1185">Reference proteome</keyword>
<evidence type="ECO:0000313" key="1">
    <source>
        <dbReference type="EMBL" id="ANB77402.1"/>
    </source>
</evidence>
<reference evidence="1 2" key="1">
    <citation type="journal article" date="2016" name="Gene">
        <title>PacBio SMRT assembly of a complex multi-replicon genome reveals chlorocatechol degradative operon in a region of genome plasticity.</title>
        <authorList>
            <person name="Ricker N."/>
            <person name="Shen S.Y."/>
            <person name="Goordial J."/>
            <person name="Jin S."/>
            <person name="Fulthorpe R.R."/>
        </authorList>
    </citation>
    <scope>NUCLEOTIDE SEQUENCE [LARGE SCALE GENOMIC DNA]</scope>
    <source>
        <strain evidence="1 2">OLGA172</strain>
    </source>
</reference>